<organism evidence="3 4">
    <name type="scientific">Adineta steineri</name>
    <dbReference type="NCBI Taxonomy" id="433720"/>
    <lineage>
        <taxon>Eukaryota</taxon>
        <taxon>Metazoa</taxon>
        <taxon>Spiralia</taxon>
        <taxon>Gnathifera</taxon>
        <taxon>Rotifera</taxon>
        <taxon>Eurotatoria</taxon>
        <taxon>Bdelloidea</taxon>
        <taxon>Adinetida</taxon>
        <taxon>Adinetidae</taxon>
        <taxon>Adineta</taxon>
    </lineage>
</organism>
<evidence type="ECO:0000256" key="1">
    <source>
        <dbReference type="SAM" id="MobiDB-lite"/>
    </source>
</evidence>
<dbReference type="AlphaFoldDB" id="A0A819E375"/>
<sequence>MKVPIRLPVNRNNNDEEKNDYANFSNTKIIILFQVPQYEHLQILICNGNSLTTLAGVEHIKRLWKLDVGNNQIQSLQHLSRFIALGSLILSNNHLQWIELQHIRHMFVLDIRLDGNTVLDADPNYRQHVLDCLPRIWMCDGVFISTSEREQVEEFFAQSFLTKKPVRRKLARDIFMPTNLKDRSVNGLFGPKATDLFAKFPMNCFINSEIDKKRLRHLAPTMQDILVKEMKSDDGKKQDAVAIENRQLFYQIVDIRESHVEEFNMFLILLITHMLFQIPDELLNNVLDVTHINTIGNLKLNRIFSSSNELKCMVASLVHGGARIDRDENHPSAFHDKLFNSLSIILNNQIRQFSAINTNQPYPNISVVSEAKSMLCLEVMQVLIMCPLFYLLTDNSTIHTILQQALDRSVAYESVKNILENLNTDEKSAEEQRDALKPILGNIIKMAIRTLSTKKTKKIIEPTLVDANKADNDNSSKRQQEQNTSSPKPSQRGHVQRAPGIGDRILTGPQKSGRIVTLPESDVALIQFDHILAINGSMISNGSFSDHTNYVNMTNFEWDGPHEYWKPKFTFGDKITLHITTTKDETPRSAPVSRILPAKTLEPLEKGRPVPKLFEMNINKPKEAFVDSARESTPPPSMVEPDDVINLKKPSTLEQKTISPEQITIERPMSARIIKQKQEQQNKDSTTGENLSASPVLIESTLLFMPDQSQTQIPSFDQHHHLNSSSFIDEFDHATNLYRRATIHRVPVPVHNATQWFNGPNMQNERSGRMEKVVSSLLRRSFRSISNYSMPRVPVLTSPSSREHAQYKGVRPGTFQEFSVESQRMTPSAFTLDRQFQSAKTRFTPSARLYDLTH</sequence>
<evidence type="ECO:0000313" key="4">
    <source>
        <dbReference type="Proteomes" id="UP000663868"/>
    </source>
</evidence>
<accession>A0A819E375</accession>
<dbReference type="EMBL" id="CAJNOE010000528">
    <property type="protein sequence ID" value="CAF1257592.1"/>
    <property type="molecule type" value="Genomic_DNA"/>
</dbReference>
<dbReference type="Proteomes" id="UP000663868">
    <property type="component" value="Unassembled WGS sequence"/>
</dbReference>
<feature type="region of interest" description="Disordered" evidence="1">
    <location>
        <begin position="465"/>
        <end position="509"/>
    </location>
</feature>
<name>A0A819E375_9BILA</name>
<dbReference type="EMBL" id="CAJOBB010001343">
    <property type="protein sequence ID" value="CAF3843930.1"/>
    <property type="molecule type" value="Genomic_DNA"/>
</dbReference>
<reference evidence="3" key="1">
    <citation type="submission" date="2021-02" db="EMBL/GenBank/DDBJ databases">
        <authorList>
            <person name="Nowell W R."/>
        </authorList>
    </citation>
    <scope>NUCLEOTIDE SEQUENCE</scope>
</reference>
<dbReference type="Gene3D" id="3.80.10.10">
    <property type="entry name" value="Ribonuclease Inhibitor"/>
    <property type="match status" value="1"/>
</dbReference>
<gene>
    <name evidence="2" type="ORF">IZO911_LOCUS31703</name>
    <name evidence="3" type="ORF">KXQ929_LOCUS19667</name>
</gene>
<dbReference type="Proteomes" id="UP000663860">
    <property type="component" value="Unassembled WGS sequence"/>
</dbReference>
<evidence type="ECO:0000313" key="3">
    <source>
        <dbReference type="EMBL" id="CAF3843930.1"/>
    </source>
</evidence>
<proteinExistence type="predicted"/>
<dbReference type="InterPro" id="IPR032675">
    <property type="entry name" value="LRR_dom_sf"/>
</dbReference>
<dbReference type="SUPFAM" id="SSF52058">
    <property type="entry name" value="L domain-like"/>
    <property type="match status" value="1"/>
</dbReference>
<dbReference type="PANTHER" id="PTHR46759">
    <property type="entry name" value="LEUCINE-RICH REPEAT-CONTAINING PROTEIN 72"/>
    <property type="match status" value="1"/>
</dbReference>
<comment type="caution">
    <text evidence="3">The sequence shown here is derived from an EMBL/GenBank/DDBJ whole genome shotgun (WGS) entry which is preliminary data.</text>
</comment>
<feature type="compositionally biased region" description="Basic and acidic residues" evidence="1">
    <location>
        <begin position="468"/>
        <end position="480"/>
    </location>
</feature>
<protein>
    <submittedName>
        <fullName evidence="3">Uncharacterized protein</fullName>
    </submittedName>
</protein>
<dbReference type="InterPro" id="IPR042655">
    <property type="entry name" value="LRC72"/>
</dbReference>
<evidence type="ECO:0000313" key="2">
    <source>
        <dbReference type="EMBL" id="CAF1257592.1"/>
    </source>
</evidence>
<dbReference type="PANTHER" id="PTHR46759:SF2">
    <property type="match status" value="1"/>
</dbReference>